<sequence length="165" mass="17494">MRTFAFIDLSGFTTYTDTEGDAEAVKVLSGFRAAVREVAASRAVRVAKWLGDGAMLVSVEMEPAVEAVVDIERLIDESQSPLALRSGIATGPVILFEGDDYIGQSVNLASRLCDLAHPKEVLAPASMVSSLLVNTRAVAIGSRHISGFAQPIELVRLVAADGRHG</sequence>
<dbReference type="GO" id="GO:0006171">
    <property type="term" value="P:cAMP biosynthetic process"/>
    <property type="evidence" value="ECO:0007669"/>
    <property type="project" value="TreeGrafter"/>
</dbReference>
<dbReference type="PANTHER" id="PTHR43081:SF19">
    <property type="entry name" value="PH-SENSITIVE ADENYLATE CYCLASE RV1264"/>
    <property type="match status" value="1"/>
</dbReference>
<protein>
    <submittedName>
        <fullName evidence="2">Unannotated protein</fullName>
    </submittedName>
</protein>
<dbReference type="InterPro" id="IPR029787">
    <property type="entry name" value="Nucleotide_cyclase"/>
</dbReference>
<evidence type="ECO:0000313" key="3">
    <source>
        <dbReference type="EMBL" id="CAB4913122.1"/>
    </source>
</evidence>
<dbReference type="SUPFAM" id="SSF55073">
    <property type="entry name" value="Nucleotide cyclase"/>
    <property type="match status" value="1"/>
</dbReference>
<dbReference type="Pfam" id="PF00211">
    <property type="entry name" value="Guanylate_cyc"/>
    <property type="match status" value="1"/>
</dbReference>
<dbReference type="EMBL" id="CAFBMH010000059">
    <property type="protein sequence ID" value="CAB4913122.1"/>
    <property type="molecule type" value="Genomic_DNA"/>
</dbReference>
<dbReference type="InterPro" id="IPR001054">
    <property type="entry name" value="A/G_cyclase"/>
</dbReference>
<proteinExistence type="predicted"/>
<name>A0A6J6SXL5_9ZZZZ</name>
<dbReference type="InterPro" id="IPR050697">
    <property type="entry name" value="Adenylyl/Guanylyl_Cyclase_3/4"/>
</dbReference>
<dbReference type="PANTHER" id="PTHR43081">
    <property type="entry name" value="ADENYLATE CYCLASE, TERMINAL-DIFFERENTIATION SPECIFIC-RELATED"/>
    <property type="match status" value="1"/>
</dbReference>
<feature type="domain" description="Guanylate cyclase" evidence="1">
    <location>
        <begin position="3"/>
        <end position="113"/>
    </location>
</feature>
<evidence type="ECO:0000313" key="2">
    <source>
        <dbReference type="EMBL" id="CAB4739475.1"/>
    </source>
</evidence>
<dbReference type="CDD" id="cd07302">
    <property type="entry name" value="CHD"/>
    <property type="match status" value="1"/>
</dbReference>
<accession>A0A6J6SXL5</accession>
<gene>
    <name evidence="2" type="ORF">UFOPK2754_01058</name>
    <name evidence="3" type="ORF">UFOPK3543_01637</name>
</gene>
<dbReference type="Gene3D" id="3.30.70.1230">
    <property type="entry name" value="Nucleotide cyclase"/>
    <property type="match status" value="1"/>
</dbReference>
<dbReference type="GO" id="GO:0035556">
    <property type="term" value="P:intracellular signal transduction"/>
    <property type="evidence" value="ECO:0007669"/>
    <property type="project" value="InterPro"/>
</dbReference>
<organism evidence="2">
    <name type="scientific">freshwater metagenome</name>
    <dbReference type="NCBI Taxonomy" id="449393"/>
    <lineage>
        <taxon>unclassified sequences</taxon>
        <taxon>metagenomes</taxon>
        <taxon>ecological metagenomes</taxon>
    </lineage>
</organism>
<dbReference type="PROSITE" id="PS50125">
    <property type="entry name" value="GUANYLATE_CYCLASE_2"/>
    <property type="match status" value="1"/>
</dbReference>
<dbReference type="EMBL" id="CAEZYR010000030">
    <property type="protein sequence ID" value="CAB4739475.1"/>
    <property type="molecule type" value="Genomic_DNA"/>
</dbReference>
<evidence type="ECO:0000259" key="1">
    <source>
        <dbReference type="PROSITE" id="PS50125"/>
    </source>
</evidence>
<reference evidence="2" key="1">
    <citation type="submission" date="2020-05" db="EMBL/GenBank/DDBJ databases">
        <authorList>
            <person name="Chiriac C."/>
            <person name="Salcher M."/>
            <person name="Ghai R."/>
            <person name="Kavagutti S V."/>
        </authorList>
    </citation>
    <scope>NUCLEOTIDE SEQUENCE</scope>
</reference>
<dbReference type="AlphaFoldDB" id="A0A6J6SXL5"/>